<dbReference type="InterPro" id="IPR003594">
    <property type="entry name" value="HATPase_dom"/>
</dbReference>
<dbReference type="CDD" id="cd00075">
    <property type="entry name" value="HATPase"/>
    <property type="match status" value="1"/>
</dbReference>
<dbReference type="PRINTS" id="PR00344">
    <property type="entry name" value="BCTRLSENSOR"/>
</dbReference>
<dbReference type="SMART" id="SM00387">
    <property type="entry name" value="HATPase_c"/>
    <property type="match status" value="1"/>
</dbReference>
<dbReference type="Proteomes" id="UP001596004">
    <property type="component" value="Unassembled WGS sequence"/>
</dbReference>
<keyword evidence="8 11" id="KW-1133">Transmembrane helix</keyword>
<comment type="subcellular location">
    <subcellularLocation>
        <location evidence="2">Cell membrane</location>
    </subcellularLocation>
</comment>
<evidence type="ECO:0000256" key="5">
    <source>
        <dbReference type="ARBA" id="ARBA00022679"/>
    </source>
</evidence>
<dbReference type="CDD" id="cd06225">
    <property type="entry name" value="HAMP"/>
    <property type="match status" value="1"/>
</dbReference>
<evidence type="ECO:0000256" key="7">
    <source>
        <dbReference type="ARBA" id="ARBA00022777"/>
    </source>
</evidence>
<evidence type="ECO:0000313" key="14">
    <source>
        <dbReference type="EMBL" id="MFC4531502.1"/>
    </source>
</evidence>
<keyword evidence="10 11" id="KW-0472">Membrane</keyword>
<feature type="transmembrane region" description="Helical" evidence="11">
    <location>
        <begin position="166"/>
        <end position="186"/>
    </location>
</feature>
<gene>
    <name evidence="14" type="ORF">ACFO60_12065</name>
</gene>
<dbReference type="Gene3D" id="6.10.340.10">
    <property type="match status" value="1"/>
</dbReference>
<dbReference type="PROSITE" id="PS50109">
    <property type="entry name" value="HIS_KIN"/>
    <property type="match status" value="1"/>
</dbReference>
<keyword evidence="15" id="KW-1185">Reference proteome</keyword>
<evidence type="ECO:0000259" key="13">
    <source>
        <dbReference type="PROSITE" id="PS50885"/>
    </source>
</evidence>
<evidence type="ECO:0000259" key="12">
    <source>
        <dbReference type="PROSITE" id="PS50109"/>
    </source>
</evidence>
<keyword evidence="14" id="KW-0547">Nucleotide-binding</keyword>
<reference evidence="15" key="1">
    <citation type="journal article" date="2019" name="Int. J. Syst. Evol. Microbiol.">
        <title>The Global Catalogue of Microorganisms (GCM) 10K type strain sequencing project: providing services to taxonomists for standard genome sequencing and annotation.</title>
        <authorList>
            <consortium name="The Broad Institute Genomics Platform"/>
            <consortium name="The Broad Institute Genome Sequencing Center for Infectious Disease"/>
            <person name="Wu L."/>
            <person name="Ma J."/>
        </authorList>
    </citation>
    <scope>NUCLEOTIDE SEQUENCE [LARGE SCALE GENOMIC DNA]</scope>
    <source>
        <strain evidence="15">CGMCC 4.7132</strain>
    </source>
</reference>
<comment type="catalytic activity">
    <reaction evidence="1">
        <text>ATP + protein L-histidine = ADP + protein N-phospho-L-histidine.</text>
        <dbReference type="EC" id="2.7.13.3"/>
    </reaction>
</comment>
<dbReference type="EMBL" id="JBHSFP010000006">
    <property type="protein sequence ID" value="MFC4531502.1"/>
    <property type="molecule type" value="Genomic_DNA"/>
</dbReference>
<protein>
    <recommendedName>
        <fullName evidence="3">histidine kinase</fullName>
        <ecNumber evidence="3">2.7.13.3</ecNumber>
    </recommendedName>
</protein>
<dbReference type="InterPro" id="IPR050428">
    <property type="entry name" value="TCS_sensor_his_kinase"/>
</dbReference>
<keyword evidence="7" id="KW-0418">Kinase</keyword>
<dbReference type="Gene3D" id="3.30.565.10">
    <property type="entry name" value="Histidine kinase-like ATPase, C-terminal domain"/>
    <property type="match status" value="1"/>
</dbReference>
<dbReference type="InterPro" id="IPR005467">
    <property type="entry name" value="His_kinase_dom"/>
</dbReference>
<evidence type="ECO:0000256" key="8">
    <source>
        <dbReference type="ARBA" id="ARBA00022989"/>
    </source>
</evidence>
<keyword evidence="5" id="KW-0808">Transferase</keyword>
<dbReference type="PANTHER" id="PTHR45436">
    <property type="entry name" value="SENSOR HISTIDINE KINASE YKOH"/>
    <property type="match status" value="1"/>
</dbReference>
<dbReference type="SUPFAM" id="SSF158472">
    <property type="entry name" value="HAMP domain-like"/>
    <property type="match status" value="1"/>
</dbReference>
<dbReference type="InterPro" id="IPR003661">
    <property type="entry name" value="HisK_dim/P_dom"/>
</dbReference>
<dbReference type="InterPro" id="IPR004358">
    <property type="entry name" value="Sig_transdc_His_kin-like_C"/>
</dbReference>
<dbReference type="Pfam" id="PF02518">
    <property type="entry name" value="HATPase_c"/>
    <property type="match status" value="1"/>
</dbReference>
<dbReference type="PANTHER" id="PTHR45436:SF5">
    <property type="entry name" value="SENSOR HISTIDINE KINASE TRCS"/>
    <property type="match status" value="1"/>
</dbReference>
<comment type="caution">
    <text evidence="14">The sequence shown here is derived from an EMBL/GenBank/DDBJ whole genome shotgun (WGS) entry which is preliminary data.</text>
</comment>
<evidence type="ECO:0000313" key="15">
    <source>
        <dbReference type="Proteomes" id="UP001596004"/>
    </source>
</evidence>
<feature type="domain" description="Histidine kinase" evidence="12">
    <location>
        <begin position="258"/>
        <end position="468"/>
    </location>
</feature>
<evidence type="ECO:0000256" key="10">
    <source>
        <dbReference type="ARBA" id="ARBA00023136"/>
    </source>
</evidence>
<name>A0ABV9CF87_9ACTN</name>
<dbReference type="GO" id="GO:0005524">
    <property type="term" value="F:ATP binding"/>
    <property type="evidence" value="ECO:0007669"/>
    <property type="project" value="UniProtKB-KW"/>
</dbReference>
<evidence type="ECO:0000256" key="11">
    <source>
        <dbReference type="SAM" id="Phobius"/>
    </source>
</evidence>
<dbReference type="InterPro" id="IPR003660">
    <property type="entry name" value="HAMP_dom"/>
</dbReference>
<sequence length="469" mass="49978">MIRVRSLRARLTLTVLALLTAGLVGVPLVTWGITRDAGAERARGQLGRFAAAVTPLLAEDRSPDEETARLFSAAATPSFLQVRDARGDVIRTVLSADVRTGAISPRRPTAADPDGAVYVREDAAPDLGGPFASEDQWWLRYSWLPDGRILVSGIRTTEYDAITKRLTGVFAAITLLVLCVLAFVAFRAIRHALRPLDAIAATAQAIGGGDLTRRVEPAEPHTEAGRLGLALNAMLGQIEAAFRERAASEERLRRFIADASHELRTPVASIRGYAELFRRGAADRPGDLAKTLARIEAEAEHMGILVHELLLLASLDERRPLEREPVDLADLAAEAVAASAAVDLGRSVTLQAAGPVVIRGDRTRLRQALDNLLANVRTHTPAGTAATVTARAEGDDAVVEVRDEGPGLSAVQAARAFERFYRADPTRRSGTGLGLAIVAAVAAAHHGHARALPSDSGAAFELRLPRGGE</sequence>
<proteinExistence type="predicted"/>
<keyword evidence="14" id="KW-0067">ATP-binding</keyword>
<dbReference type="CDD" id="cd00082">
    <property type="entry name" value="HisKA"/>
    <property type="match status" value="1"/>
</dbReference>
<dbReference type="SMART" id="SM00304">
    <property type="entry name" value="HAMP"/>
    <property type="match status" value="1"/>
</dbReference>
<evidence type="ECO:0000256" key="1">
    <source>
        <dbReference type="ARBA" id="ARBA00000085"/>
    </source>
</evidence>
<evidence type="ECO:0000256" key="2">
    <source>
        <dbReference type="ARBA" id="ARBA00004236"/>
    </source>
</evidence>
<keyword evidence="9" id="KW-0902">Two-component regulatory system</keyword>
<keyword evidence="4" id="KW-0597">Phosphoprotein</keyword>
<evidence type="ECO:0000256" key="3">
    <source>
        <dbReference type="ARBA" id="ARBA00012438"/>
    </source>
</evidence>
<keyword evidence="6 11" id="KW-0812">Transmembrane</keyword>
<dbReference type="Pfam" id="PF00672">
    <property type="entry name" value="HAMP"/>
    <property type="match status" value="1"/>
</dbReference>
<evidence type="ECO:0000256" key="9">
    <source>
        <dbReference type="ARBA" id="ARBA00023012"/>
    </source>
</evidence>
<dbReference type="Pfam" id="PF00512">
    <property type="entry name" value="HisKA"/>
    <property type="match status" value="1"/>
</dbReference>
<feature type="domain" description="HAMP" evidence="13">
    <location>
        <begin position="190"/>
        <end position="243"/>
    </location>
</feature>
<dbReference type="SUPFAM" id="SSF47384">
    <property type="entry name" value="Homodimeric domain of signal transducing histidine kinase"/>
    <property type="match status" value="1"/>
</dbReference>
<dbReference type="PROSITE" id="PS50885">
    <property type="entry name" value="HAMP"/>
    <property type="match status" value="1"/>
</dbReference>
<accession>A0ABV9CF87</accession>
<dbReference type="EC" id="2.7.13.3" evidence="3"/>
<dbReference type="Gene3D" id="1.10.287.130">
    <property type="match status" value="1"/>
</dbReference>
<dbReference type="SUPFAM" id="SSF55874">
    <property type="entry name" value="ATPase domain of HSP90 chaperone/DNA topoisomerase II/histidine kinase"/>
    <property type="match status" value="1"/>
</dbReference>
<dbReference type="SMART" id="SM00388">
    <property type="entry name" value="HisKA"/>
    <property type="match status" value="1"/>
</dbReference>
<evidence type="ECO:0000256" key="6">
    <source>
        <dbReference type="ARBA" id="ARBA00022692"/>
    </source>
</evidence>
<evidence type="ECO:0000256" key="4">
    <source>
        <dbReference type="ARBA" id="ARBA00022553"/>
    </source>
</evidence>
<dbReference type="InterPro" id="IPR036890">
    <property type="entry name" value="HATPase_C_sf"/>
</dbReference>
<organism evidence="14 15">
    <name type="scientific">Sphaerisporangium dianthi</name>
    <dbReference type="NCBI Taxonomy" id="1436120"/>
    <lineage>
        <taxon>Bacteria</taxon>
        <taxon>Bacillati</taxon>
        <taxon>Actinomycetota</taxon>
        <taxon>Actinomycetes</taxon>
        <taxon>Streptosporangiales</taxon>
        <taxon>Streptosporangiaceae</taxon>
        <taxon>Sphaerisporangium</taxon>
    </lineage>
</organism>
<dbReference type="InterPro" id="IPR036097">
    <property type="entry name" value="HisK_dim/P_sf"/>
</dbReference>